<feature type="compositionally biased region" description="Low complexity" evidence="2">
    <location>
        <begin position="393"/>
        <end position="405"/>
    </location>
</feature>
<feature type="compositionally biased region" description="Polar residues" evidence="2">
    <location>
        <begin position="130"/>
        <end position="160"/>
    </location>
</feature>
<reference evidence="3" key="1">
    <citation type="submission" date="2020-11" db="EMBL/GenBank/DDBJ databases">
        <authorList>
            <consortium name="DOE Joint Genome Institute"/>
            <person name="Ahrendt S."/>
            <person name="Riley R."/>
            <person name="Andreopoulos W."/>
            <person name="Labutti K."/>
            <person name="Pangilinan J."/>
            <person name="Ruiz-Duenas F.J."/>
            <person name="Barrasa J.M."/>
            <person name="Sanchez-Garcia M."/>
            <person name="Camarero S."/>
            <person name="Miyauchi S."/>
            <person name="Serrano A."/>
            <person name="Linde D."/>
            <person name="Babiker R."/>
            <person name="Drula E."/>
            <person name="Ayuso-Fernandez I."/>
            <person name="Pacheco R."/>
            <person name="Padilla G."/>
            <person name="Ferreira P."/>
            <person name="Barriuso J."/>
            <person name="Kellner H."/>
            <person name="Castanera R."/>
            <person name="Alfaro M."/>
            <person name="Ramirez L."/>
            <person name="Pisabarro A.G."/>
            <person name="Kuo A."/>
            <person name="Tritt A."/>
            <person name="Lipzen A."/>
            <person name="He G."/>
            <person name="Yan M."/>
            <person name="Ng V."/>
            <person name="Cullen D."/>
            <person name="Martin F."/>
            <person name="Rosso M.-N."/>
            <person name="Henrissat B."/>
            <person name="Hibbett D."/>
            <person name="Martinez A.T."/>
            <person name="Grigoriev I.V."/>
        </authorList>
    </citation>
    <scope>NUCLEOTIDE SEQUENCE</scope>
    <source>
        <strain evidence="3">CBS 506.95</strain>
    </source>
</reference>
<feature type="compositionally biased region" description="Low complexity" evidence="2">
    <location>
        <begin position="726"/>
        <end position="753"/>
    </location>
</feature>
<proteinExistence type="predicted"/>
<keyword evidence="1" id="KW-0175">Coiled coil</keyword>
<feature type="compositionally biased region" description="Polar residues" evidence="2">
    <location>
        <begin position="12"/>
        <end position="22"/>
    </location>
</feature>
<protein>
    <recommendedName>
        <fullName evidence="5">DUF4048 domain-containing protein</fullName>
    </recommendedName>
</protein>
<gene>
    <name evidence="3" type="ORF">CPB83DRAFT_886844</name>
</gene>
<feature type="region of interest" description="Disordered" evidence="2">
    <location>
        <begin position="677"/>
        <end position="768"/>
    </location>
</feature>
<organism evidence="3 4">
    <name type="scientific">Crepidotus variabilis</name>
    <dbReference type="NCBI Taxonomy" id="179855"/>
    <lineage>
        <taxon>Eukaryota</taxon>
        <taxon>Fungi</taxon>
        <taxon>Dikarya</taxon>
        <taxon>Basidiomycota</taxon>
        <taxon>Agaricomycotina</taxon>
        <taxon>Agaricomycetes</taxon>
        <taxon>Agaricomycetidae</taxon>
        <taxon>Agaricales</taxon>
        <taxon>Agaricineae</taxon>
        <taxon>Crepidotaceae</taxon>
        <taxon>Crepidotus</taxon>
    </lineage>
</organism>
<sequence>MDAASFEPGQEGPSSSDTNGIVSNAVPEAGLQLEPRVESPAARSKKDRPTPLSPSTATHSPPPLNLNQMKRQSTPNPRRQSSISYISSSPTASPGLASPASFARSPILSPRSPNIRQSTDATNGYFGSGNPRSPLSATTPSNEGSTVVTLARSHSVSGPSRGSGIPTSRGLKSPGFERSSTGSLATGGLSVDQKMADAVRQLKERPPMTLVEKHADLLQFIAQKESKCLDLRSQLATHEAELHQLKKKWERIVNRGFDKSSSPTSPSANLNLNLSPSITYNTPLSPGAHAPVLEGIKEGVQGVGRFIAAMTGSGPLEPDSTKRNEENITTTLPSKASSTSTSGILPLKLAASADKEAEKDTLIDGELEKEMAAMRASKLERRTSRYGHGQKESQSSSSTNASTSTSISMVSGFSTVTTTSTATTASVSSRRDRSSIISLKDGEFLGSPLKRDSRTISTPISVPSIEAESDFGDFHEGISASSISSTSMSGSEQVLIVRDTGAMPMMSPNPEFERKRRKKEKKDAKEKENSGFSSPASAGKDEENIFDAWDDATAWPEDTLESTVRTPTSSRRPNDEVNPLHSQAKSTRPGPSGKSIPGQASRKGQQQPQPLPPMSSIPGMATMGMAAPAAHQVSSWVGSVGKKWGDIKGSSAFAKNQKRASLLLNDMQNSLVSALISPTPLAPSSPHATSRSPHLSPHDHSQIKRSPSASSSTSASLLDDSDEDLGAAGDDTVKMSTPVLVPSPVSPVSPTTVGQDKDKTADDEEWNW</sequence>
<keyword evidence="4" id="KW-1185">Reference proteome</keyword>
<dbReference type="Proteomes" id="UP000807306">
    <property type="component" value="Unassembled WGS sequence"/>
</dbReference>
<accession>A0A9P6JK47</accession>
<feature type="compositionally biased region" description="Polar residues" evidence="2">
    <location>
        <begin position="53"/>
        <end position="80"/>
    </location>
</feature>
<feature type="region of interest" description="Disordered" evidence="2">
    <location>
        <begin position="380"/>
        <end position="405"/>
    </location>
</feature>
<dbReference type="AlphaFoldDB" id="A0A9P6JK47"/>
<comment type="caution">
    <text evidence="3">The sequence shown here is derived from an EMBL/GenBank/DDBJ whole genome shotgun (WGS) entry which is preliminary data.</text>
</comment>
<feature type="region of interest" description="Disordered" evidence="2">
    <location>
        <begin position="1"/>
        <end position="188"/>
    </location>
</feature>
<dbReference type="EMBL" id="MU157915">
    <property type="protein sequence ID" value="KAF9523520.1"/>
    <property type="molecule type" value="Genomic_DNA"/>
</dbReference>
<evidence type="ECO:0000313" key="4">
    <source>
        <dbReference type="Proteomes" id="UP000807306"/>
    </source>
</evidence>
<evidence type="ECO:0000256" key="1">
    <source>
        <dbReference type="SAM" id="Coils"/>
    </source>
</evidence>
<feature type="coiled-coil region" evidence="1">
    <location>
        <begin position="221"/>
        <end position="255"/>
    </location>
</feature>
<evidence type="ECO:0008006" key="5">
    <source>
        <dbReference type="Google" id="ProtNLM"/>
    </source>
</evidence>
<feature type="compositionally biased region" description="Low complexity" evidence="2">
    <location>
        <begin position="179"/>
        <end position="188"/>
    </location>
</feature>
<feature type="compositionally biased region" description="Polar residues" evidence="2">
    <location>
        <begin position="561"/>
        <end position="571"/>
    </location>
</feature>
<feature type="region of interest" description="Disordered" evidence="2">
    <location>
        <begin position="499"/>
        <end position="623"/>
    </location>
</feature>
<feature type="compositionally biased region" description="Low complexity" evidence="2">
    <location>
        <begin position="706"/>
        <end position="718"/>
    </location>
</feature>
<evidence type="ECO:0000256" key="2">
    <source>
        <dbReference type="SAM" id="MobiDB-lite"/>
    </source>
</evidence>
<feature type="compositionally biased region" description="Polar residues" evidence="2">
    <location>
        <begin position="111"/>
        <end position="122"/>
    </location>
</feature>
<name>A0A9P6JK47_9AGAR</name>
<evidence type="ECO:0000313" key="3">
    <source>
        <dbReference type="EMBL" id="KAF9523520.1"/>
    </source>
</evidence>
<dbReference type="OrthoDB" id="3204900at2759"/>